<feature type="region of interest" description="Disordered" evidence="1">
    <location>
        <begin position="224"/>
        <end position="319"/>
    </location>
</feature>
<reference evidence="2" key="1">
    <citation type="submission" date="2022-11" db="UniProtKB">
        <authorList>
            <consortium name="EnsemblMetazoa"/>
        </authorList>
    </citation>
    <scope>IDENTIFICATION</scope>
</reference>
<dbReference type="EnsemblMetazoa" id="XM_021047980.2">
    <property type="protein sequence ID" value="XP_020903639.1"/>
    <property type="gene ID" value="LOC110242044"/>
</dbReference>
<feature type="compositionally biased region" description="Low complexity" evidence="1">
    <location>
        <begin position="831"/>
        <end position="844"/>
    </location>
</feature>
<dbReference type="EnsemblMetazoa" id="XM_021047983.2">
    <property type="protein sequence ID" value="XP_020903642.1"/>
    <property type="gene ID" value="LOC110242044"/>
</dbReference>
<dbReference type="Proteomes" id="UP000887567">
    <property type="component" value="Unplaced"/>
</dbReference>
<dbReference type="EnsemblMetazoa" id="XM_021047979.2">
    <property type="protein sequence ID" value="XP_020903638.1"/>
    <property type="gene ID" value="LOC110242044"/>
</dbReference>
<dbReference type="EnsemblMetazoa" id="XM_021047982.2">
    <property type="protein sequence ID" value="XP_020903641.1"/>
    <property type="gene ID" value="LOC110242044"/>
</dbReference>
<feature type="region of interest" description="Disordered" evidence="1">
    <location>
        <begin position="829"/>
        <end position="848"/>
    </location>
</feature>
<dbReference type="OrthoDB" id="5982944at2759"/>
<evidence type="ECO:0000313" key="2">
    <source>
        <dbReference type="EnsemblMetazoa" id="XP_020903638.1"/>
    </source>
</evidence>
<keyword evidence="3" id="KW-1185">Reference proteome</keyword>
<dbReference type="RefSeq" id="XP_020903642.1">
    <property type="nucleotide sequence ID" value="XM_021047983.2"/>
</dbReference>
<feature type="compositionally biased region" description="Basic and acidic residues" evidence="1">
    <location>
        <begin position="681"/>
        <end position="693"/>
    </location>
</feature>
<feature type="compositionally biased region" description="Basic and acidic residues" evidence="1">
    <location>
        <begin position="302"/>
        <end position="313"/>
    </location>
</feature>
<feature type="compositionally biased region" description="Polar residues" evidence="1">
    <location>
        <begin position="375"/>
        <end position="392"/>
    </location>
</feature>
<dbReference type="AlphaFoldDB" id="A0A913XFK5"/>
<accession>A0A913XFK5</accession>
<organism evidence="2 3">
    <name type="scientific">Exaiptasia diaphana</name>
    <name type="common">Tropical sea anemone</name>
    <name type="synonym">Aiptasia pulchella</name>
    <dbReference type="NCBI Taxonomy" id="2652724"/>
    <lineage>
        <taxon>Eukaryota</taxon>
        <taxon>Metazoa</taxon>
        <taxon>Cnidaria</taxon>
        <taxon>Anthozoa</taxon>
        <taxon>Hexacorallia</taxon>
        <taxon>Actiniaria</taxon>
        <taxon>Aiptasiidae</taxon>
        <taxon>Exaiptasia</taxon>
    </lineage>
</organism>
<dbReference type="GeneID" id="110242044"/>
<sequence>MEIQYTYVEPKTMIVRSPNFQDHSFDKVNNWPPTGHRVVNYSPSLPEPNRWTRSSTGGLAGINSPFSETLSKYSVYPQEIASRNIALKDETPKKTTNFHQTVKGRPTIFPGQPKAIIKRGYYKEFVAASLFRKSIPEEMHRAQPEHTKNADADSHRRMTNGYCHTAQEEKPVQKRSRSLRACEDDSRPVSAFSIVKRKGNNLHSSIQERLKALPPPPPLVKVVKRSQHEMRRTPNPKDGRFNSKPHRIPEVSQTKTRQQGSERIPRPWSSEPLRHAFREYSTPGEANVIRRDRRSEPAQNRKIQDMPEREGLHQRKIIVPINSQRSTVLIPCNSGSQEKSGRCPVHSDANISAREIHRYSKNNRKAEGYAESLENKSPTRQQNIRPTQGSIDTSEKQHKIGWGIQGTPLTEERRATPWPEETHSITRSPVDIHKTTSTSQESRFTLVSNEVLSKPSIQNQMSKKLKSQHTAHNDVIVIRDSPPPSKWHDRTSQWCPNSRTAWRSYSFESNKTFCQHGLNNLQNQEEMSKEKPADKRLWKKCRCQCAICREMSEKLQTEQLPSPKSRTSSSSCLSAPSILKAPCSTPCNTVMAAPEYCNKKLHRSYSTHDIYSVRSYQCNDNPFERCFTLVNNHQFKDPSQDTGKTQTGCMPEAQLPETLTHKQSEVNSFLGPIRPEMPSPNREKEPQHDKNKNEIFPLKTPQRRATTSQERQILVDKTQEKTLKRAFSEGDASTDKELCDETLLKLPVDEEKDKSNSYGGFAYDHESLPIIVAVHSIGAENHQSANDAIVDKKRPINIVEKTSSDVQLQTNLEVPKQCIVLPQTQKVEPVSTSPSTTRTSAPTSNVETKDAVIQETSKQHEGSLTDLKSTKMALETSEPVSNQIHFSTNNLPKNQTLTNGFVKANNKAEGQTKNNIQCVKPQRKEVSVESLSKKILETRQRIEDENIDWKKKLLGRLEYVLTKRLRKMERLTGVKSTLEFPTEKEKPKTLSKTLTTEKTQEEKTVAVKDVVKKDRKNTKQILKRKKYKLKKLTVTSKGDDPSSDYELTIEETQESQETNSEVIDFLIN</sequence>
<feature type="region of interest" description="Disordered" evidence="1">
    <location>
        <begin position="670"/>
        <end position="712"/>
    </location>
</feature>
<dbReference type="EnsemblMetazoa" id="XM_021047981.2">
    <property type="protein sequence ID" value="XP_020903640.1"/>
    <property type="gene ID" value="LOC110242044"/>
</dbReference>
<dbReference type="RefSeq" id="XP_020903638.1">
    <property type="nucleotide sequence ID" value="XM_021047979.2"/>
</dbReference>
<evidence type="ECO:0000256" key="1">
    <source>
        <dbReference type="SAM" id="MobiDB-lite"/>
    </source>
</evidence>
<dbReference type="EnsemblMetazoa" id="XM_021047985.2">
    <property type="protein sequence ID" value="XP_020903644.1"/>
    <property type="gene ID" value="LOC110242044"/>
</dbReference>
<dbReference type="EnsemblMetazoa" id="XM_028659963.1">
    <property type="protein sequence ID" value="XP_028515764.1"/>
    <property type="gene ID" value="LOC110242044"/>
</dbReference>
<dbReference type="RefSeq" id="XP_020903641.1">
    <property type="nucleotide sequence ID" value="XM_021047982.2"/>
</dbReference>
<feature type="compositionally biased region" description="Polar residues" evidence="1">
    <location>
        <begin position="251"/>
        <end position="261"/>
    </location>
</feature>
<proteinExistence type="predicted"/>
<dbReference type="RefSeq" id="XP_020903640.1">
    <property type="nucleotide sequence ID" value="XM_021047981.2"/>
</dbReference>
<evidence type="ECO:0000313" key="3">
    <source>
        <dbReference type="Proteomes" id="UP000887567"/>
    </source>
</evidence>
<feature type="compositionally biased region" description="Basic and acidic residues" evidence="1">
    <location>
        <begin position="226"/>
        <end position="241"/>
    </location>
</feature>
<name>A0A913XFK5_EXADI</name>
<protein>
    <submittedName>
        <fullName evidence="2">Uncharacterized protein</fullName>
    </submittedName>
</protein>
<feature type="region of interest" description="Disordered" evidence="1">
    <location>
        <begin position="366"/>
        <end position="396"/>
    </location>
</feature>
<dbReference type="RefSeq" id="XP_020903644.1">
    <property type="nucleotide sequence ID" value="XM_021047985.2"/>
</dbReference>
<dbReference type="KEGG" id="epa:110242044"/>
<dbReference type="RefSeq" id="XP_020903639.1">
    <property type="nucleotide sequence ID" value="XM_021047980.2"/>
</dbReference>
<dbReference type="RefSeq" id="XP_028515764.1">
    <property type="nucleotide sequence ID" value="XM_028659963.1"/>
</dbReference>